<evidence type="ECO:0000313" key="3">
    <source>
        <dbReference type="Proteomes" id="UP000077671"/>
    </source>
</evidence>
<dbReference type="AlphaFoldDB" id="A0A8T8TP36"/>
<feature type="region of interest" description="Disordered" evidence="1">
    <location>
        <begin position="202"/>
        <end position="298"/>
    </location>
</feature>
<dbReference type="EMBL" id="LWDD02000196">
    <property type="protein sequence ID" value="KAE8262839.1"/>
    <property type="molecule type" value="Genomic_DNA"/>
</dbReference>
<protein>
    <submittedName>
        <fullName evidence="2">Uncharacterized protein</fullName>
    </submittedName>
</protein>
<name>A0A8T8TP36_9BASI</name>
<sequence length="298" mass="33202">MPGASSSSSAAPAPVHILKAHAFTAQVLDSAGKPMQFYGVVQEKNFVQAFIEATDGEQFSLKLDTADRVDLNWPIAIKDRNISKTEAQSLMFSKATVTDEEKDSIRDPAEVALLGEIHIEIKKVTSTRPCQTDRFSESPIGPQKAIYEKAKKVGSVQFGTGPTFNKTINSRHVVPTYDNSFTPIDFKIHCATRVGLQLRNFIPKDEDESKPKQKKKRTREEEEEDAAEAERLQKKLEEIRRRQRGEEQEEEDEGSADPHDSSLPADGIAMGVKKERTKFDFSAGGTPVDPFDLTYLSD</sequence>
<gene>
    <name evidence="2" type="ORF">A4X03_0g2134</name>
</gene>
<comment type="caution">
    <text evidence="2">The sequence shown here is derived from an EMBL/GenBank/DDBJ whole genome shotgun (WGS) entry which is preliminary data.</text>
</comment>
<feature type="compositionally biased region" description="Basic and acidic residues" evidence="1">
    <location>
        <begin position="202"/>
        <end position="211"/>
    </location>
</feature>
<reference evidence="2" key="1">
    <citation type="submission" date="2016-04" db="EMBL/GenBank/DDBJ databases">
        <authorList>
            <person name="Nguyen H.D."/>
            <person name="Kesanakurti P."/>
            <person name="Cullis J."/>
            <person name="Levesque C.A."/>
            <person name="Hambleton S."/>
        </authorList>
    </citation>
    <scope>NUCLEOTIDE SEQUENCE</scope>
    <source>
        <strain evidence="2">DAOMC 238032</strain>
    </source>
</reference>
<organism evidence="2 3">
    <name type="scientific">Tilletia caries</name>
    <name type="common">wheat bunt fungus</name>
    <dbReference type="NCBI Taxonomy" id="13290"/>
    <lineage>
        <taxon>Eukaryota</taxon>
        <taxon>Fungi</taxon>
        <taxon>Dikarya</taxon>
        <taxon>Basidiomycota</taxon>
        <taxon>Ustilaginomycotina</taxon>
        <taxon>Exobasidiomycetes</taxon>
        <taxon>Tilletiales</taxon>
        <taxon>Tilletiaceae</taxon>
        <taxon>Tilletia</taxon>
    </lineage>
</organism>
<feature type="compositionally biased region" description="Basic and acidic residues" evidence="1">
    <location>
        <begin position="228"/>
        <end position="246"/>
    </location>
</feature>
<dbReference type="Proteomes" id="UP000077671">
    <property type="component" value="Unassembled WGS sequence"/>
</dbReference>
<evidence type="ECO:0000256" key="1">
    <source>
        <dbReference type="SAM" id="MobiDB-lite"/>
    </source>
</evidence>
<accession>A0A8T8TP36</accession>
<reference evidence="2" key="2">
    <citation type="journal article" date="2019" name="IMA Fungus">
        <title>Genome sequencing and comparison of five Tilletia species to identify candidate genes for the detection of regulated species infecting wheat.</title>
        <authorList>
            <person name="Nguyen H.D.T."/>
            <person name="Sultana T."/>
            <person name="Kesanakurti P."/>
            <person name="Hambleton S."/>
        </authorList>
    </citation>
    <scope>NUCLEOTIDE SEQUENCE</scope>
    <source>
        <strain evidence="2">DAOMC 238032</strain>
    </source>
</reference>
<proteinExistence type="predicted"/>
<evidence type="ECO:0000313" key="2">
    <source>
        <dbReference type="EMBL" id="KAE8262839.1"/>
    </source>
</evidence>